<dbReference type="Pfam" id="PF00135">
    <property type="entry name" value="COesterase"/>
    <property type="match status" value="1"/>
</dbReference>
<evidence type="ECO:0000313" key="6">
    <source>
        <dbReference type="Proteomes" id="UP000249363"/>
    </source>
</evidence>
<dbReference type="STRING" id="1196081.A0A364KWP3"/>
<dbReference type="PANTHER" id="PTHR11559">
    <property type="entry name" value="CARBOXYLESTERASE"/>
    <property type="match status" value="1"/>
</dbReference>
<dbReference type="AlphaFoldDB" id="A0A364KWP3"/>
<feature type="domain" description="Carboxylesterase type B" evidence="4">
    <location>
        <begin position="30"/>
        <end position="526"/>
    </location>
</feature>
<dbReference type="InterPro" id="IPR050309">
    <property type="entry name" value="Type-B_Carboxylest/Lipase"/>
</dbReference>
<protein>
    <recommendedName>
        <fullName evidence="3">Carboxylic ester hydrolase</fullName>
        <ecNumber evidence="3">3.1.1.-</ecNumber>
    </recommendedName>
</protein>
<dbReference type="EMBL" id="MIKG01000006">
    <property type="protein sequence ID" value="RAO67960.1"/>
    <property type="molecule type" value="Genomic_DNA"/>
</dbReference>
<dbReference type="PROSITE" id="PS00122">
    <property type="entry name" value="CARBOXYLESTERASE_B_1"/>
    <property type="match status" value="1"/>
</dbReference>
<dbReference type="GO" id="GO:0016787">
    <property type="term" value="F:hydrolase activity"/>
    <property type="evidence" value="ECO:0007669"/>
    <property type="project" value="UniProtKB-KW"/>
</dbReference>
<dbReference type="OrthoDB" id="3200163at2759"/>
<dbReference type="Proteomes" id="UP000249363">
    <property type="component" value="Unassembled WGS sequence"/>
</dbReference>
<evidence type="ECO:0000313" key="5">
    <source>
        <dbReference type="EMBL" id="RAO67960.1"/>
    </source>
</evidence>
<evidence type="ECO:0000256" key="1">
    <source>
        <dbReference type="ARBA" id="ARBA00005964"/>
    </source>
</evidence>
<dbReference type="InterPro" id="IPR029058">
    <property type="entry name" value="AB_hydrolase_fold"/>
</dbReference>
<keyword evidence="2 3" id="KW-0378">Hydrolase</keyword>
<dbReference type="SUPFAM" id="SSF53474">
    <property type="entry name" value="alpha/beta-Hydrolases"/>
    <property type="match status" value="1"/>
</dbReference>
<evidence type="ECO:0000256" key="3">
    <source>
        <dbReference type="RuleBase" id="RU361235"/>
    </source>
</evidence>
<comment type="similarity">
    <text evidence="1 3">Belongs to the type-B carboxylesterase/lipase family.</text>
</comment>
<dbReference type="EC" id="3.1.1.-" evidence="3"/>
<gene>
    <name evidence="5" type="ORF">BHQ10_003972</name>
</gene>
<evidence type="ECO:0000256" key="2">
    <source>
        <dbReference type="ARBA" id="ARBA00022801"/>
    </source>
</evidence>
<dbReference type="InterPro" id="IPR002018">
    <property type="entry name" value="CarbesteraseB"/>
</dbReference>
<dbReference type="GeneID" id="63793188"/>
<comment type="caution">
    <text evidence="5">The sequence shown here is derived from an EMBL/GenBank/DDBJ whole genome shotgun (WGS) entry which is preliminary data.</text>
</comment>
<keyword evidence="6" id="KW-1185">Reference proteome</keyword>
<accession>A0A364KWP3</accession>
<dbReference type="RefSeq" id="XP_040732476.1">
    <property type="nucleotide sequence ID" value="XM_040876287.1"/>
</dbReference>
<evidence type="ECO:0000259" key="4">
    <source>
        <dbReference type="Pfam" id="PF00135"/>
    </source>
</evidence>
<dbReference type="InterPro" id="IPR019826">
    <property type="entry name" value="Carboxylesterase_B_AS"/>
</dbReference>
<dbReference type="Gene3D" id="3.40.50.1820">
    <property type="entry name" value="alpha/beta hydrolase"/>
    <property type="match status" value="1"/>
</dbReference>
<reference evidence="5 6" key="1">
    <citation type="journal article" date="2017" name="Biotechnol. Biofuels">
        <title>Differential beta-glucosidase expression as a function of carbon source availability in Talaromyces amestolkiae: a genomic and proteomic approach.</title>
        <authorList>
            <person name="de Eugenio L.I."/>
            <person name="Mendez-Liter J.A."/>
            <person name="Nieto-Dominguez M."/>
            <person name="Alonso L."/>
            <person name="Gil-Munoz J."/>
            <person name="Barriuso J."/>
            <person name="Prieto A."/>
            <person name="Martinez M.J."/>
        </authorList>
    </citation>
    <scope>NUCLEOTIDE SEQUENCE [LARGE SCALE GENOMIC DNA]</scope>
    <source>
        <strain evidence="5 6">CIB</strain>
    </source>
</reference>
<organism evidence="5 6">
    <name type="scientific">Talaromyces amestolkiae</name>
    <dbReference type="NCBI Taxonomy" id="1196081"/>
    <lineage>
        <taxon>Eukaryota</taxon>
        <taxon>Fungi</taxon>
        <taxon>Dikarya</taxon>
        <taxon>Ascomycota</taxon>
        <taxon>Pezizomycotina</taxon>
        <taxon>Eurotiomycetes</taxon>
        <taxon>Eurotiomycetidae</taxon>
        <taxon>Eurotiales</taxon>
        <taxon>Trichocomaceae</taxon>
        <taxon>Talaromyces</taxon>
        <taxon>Talaromyces sect. Talaromyces</taxon>
    </lineage>
</organism>
<proteinExistence type="inferred from homology"/>
<sequence>MPDRVSVLLPTWTQPSITQTVLGKSGVLNGIEEFRGIPYGRVPERWQHAILLDQLPEDVFDATHNGPRCPQPQEPNNSDFYQSYLEFPSDVTESEFDCLNLFITRPSRLTSGRETKLPVYAYIHGGAYAFGAGTDPMWDPAHLVAKSVEIGTPIIVVTINYRLNLFGFAASSEIIDSQSPEQTRGCNFGLGDQNIALRWVQRNIGAFGGDTNKITVGGQSAGGSSAHAHILDAILGSKAPLVQRAIIQSGAVGVLGPLTMTSANTRWAVLCDKLGAPAEDAVERMKFMRNIPPDIILEAYRDLAWIVCPLVQDNLTISRRADNRWNVHFTISDDPVADVGACDKPEYAILIGDTELEGTMHRSHVTQIKSLEDFKSRLTSGSPLEETFMDAFCNIYRLEASMSTASLHEQIFRFLSDIQFGYPVQQAREDFMTWETSVKELSQQKRASNLHPIQVHSYRVEVGNPFLGPNHGVAHHCVDLIYIYDAFHDALRAIDVASPTGGTSNAELVNRVQTDWITFIAAPSINENRDLATVYTSDHKAKVVNMSLDKDWQDRKRRFDFISQYTNAARQVAKIVTRGDDIS</sequence>
<name>A0A364KWP3_TALAM</name>